<dbReference type="AlphaFoldDB" id="A0A074ZY08"/>
<organism evidence="3 4">
    <name type="scientific">Opisthorchis viverrini</name>
    <name type="common">Southeast Asian liver fluke</name>
    <dbReference type="NCBI Taxonomy" id="6198"/>
    <lineage>
        <taxon>Eukaryota</taxon>
        <taxon>Metazoa</taxon>
        <taxon>Spiralia</taxon>
        <taxon>Lophotrochozoa</taxon>
        <taxon>Platyhelminthes</taxon>
        <taxon>Trematoda</taxon>
        <taxon>Digenea</taxon>
        <taxon>Opisthorchiida</taxon>
        <taxon>Opisthorchiata</taxon>
        <taxon>Opisthorchiidae</taxon>
        <taxon>Opisthorchis</taxon>
    </lineage>
</organism>
<feature type="compositionally biased region" description="Polar residues" evidence="1">
    <location>
        <begin position="251"/>
        <end position="273"/>
    </location>
</feature>
<evidence type="ECO:0000256" key="1">
    <source>
        <dbReference type="SAM" id="MobiDB-lite"/>
    </source>
</evidence>
<dbReference type="EMBL" id="KL596639">
    <property type="protein sequence ID" value="KER31976.1"/>
    <property type="molecule type" value="Genomic_DNA"/>
</dbReference>
<proteinExistence type="predicted"/>
<dbReference type="Gene3D" id="3.40.1440.10">
    <property type="entry name" value="GIY-YIG endonuclease"/>
    <property type="match status" value="1"/>
</dbReference>
<name>A0A074ZY08_OPIVI</name>
<dbReference type="Pfam" id="PF01541">
    <property type="entry name" value="GIY-YIG"/>
    <property type="match status" value="1"/>
</dbReference>
<sequence length="273" mass="31990">MLTNEDVEENIRIDGFMRHIGSNDTLYRIQHIHHLMQYLNRTRKVEQTRRALESHQPRASFYAYSLRIFKKDKSSMYHIHSESERRVLKPFNSMMRNKGASVLGFHYLLPALVSTGWEINGLPKRASMKLISRPKDNRDKTKRNNVIYQIDCNDCNKFYVGQTGRKLRTRIKEHNAAVKRHDPLSLISIHEDQEGHKFNMENAKILAYGDTRHGREFLEAWYSTTGSINRCIELDPIYAPLRARDQRRNRNTQGGPNNGFTNEETRNSSESNQ</sequence>
<dbReference type="CDD" id="cd10442">
    <property type="entry name" value="GIY-YIG_PLEs"/>
    <property type="match status" value="1"/>
</dbReference>
<feature type="region of interest" description="Disordered" evidence="1">
    <location>
        <begin position="243"/>
        <end position="273"/>
    </location>
</feature>
<reference evidence="3 4" key="1">
    <citation type="submission" date="2013-11" db="EMBL/GenBank/DDBJ databases">
        <title>Opisthorchis viverrini - life in the bile duct.</title>
        <authorList>
            <person name="Young N.D."/>
            <person name="Nagarajan N."/>
            <person name="Lin S.J."/>
            <person name="Korhonen P.K."/>
            <person name="Jex A.R."/>
            <person name="Hall R.S."/>
            <person name="Safavi-Hemami H."/>
            <person name="Kaewkong W."/>
            <person name="Bertrand D."/>
            <person name="Gao S."/>
            <person name="Seet Q."/>
            <person name="Wongkham S."/>
            <person name="Teh B.T."/>
            <person name="Wongkham C."/>
            <person name="Intapan P.M."/>
            <person name="Maleewong W."/>
            <person name="Yang X."/>
            <person name="Hu M."/>
            <person name="Wang Z."/>
            <person name="Hofmann A."/>
            <person name="Sternberg P.W."/>
            <person name="Tan P."/>
            <person name="Wang J."/>
            <person name="Gasser R.B."/>
        </authorList>
    </citation>
    <scope>NUCLEOTIDE SEQUENCE [LARGE SCALE GENOMIC DNA]</scope>
</reference>
<evidence type="ECO:0000259" key="2">
    <source>
        <dbReference type="Pfam" id="PF01541"/>
    </source>
</evidence>
<dbReference type="InterPro" id="IPR035901">
    <property type="entry name" value="GIY-YIG_endonuc_sf"/>
</dbReference>
<feature type="domain" description="GIY-YIG" evidence="2">
    <location>
        <begin position="145"/>
        <end position="179"/>
    </location>
</feature>
<dbReference type="InterPro" id="IPR000305">
    <property type="entry name" value="GIY-YIG_endonuc"/>
</dbReference>
<gene>
    <name evidence="3" type="ORF">T265_01907</name>
</gene>
<keyword evidence="4" id="KW-1185">Reference proteome</keyword>
<evidence type="ECO:0000313" key="4">
    <source>
        <dbReference type="Proteomes" id="UP000054324"/>
    </source>
</evidence>
<dbReference type="KEGG" id="ovi:T265_01907"/>
<accession>A0A074ZY08</accession>
<dbReference type="Proteomes" id="UP000054324">
    <property type="component" value="Unassembled WGS sequence"/>
</dbReference>
<dbReference type="RefSeq" id="XP_009164297.1">
    <property type="nucleotide sequence ID" value="XM_009166033.1"/>
</dbReference>
<dbReference type="CTD" id="20316095"/>
<dbReference type="GeneID" id="20316095"/>
<dbReference type="OrthoDB" id="8963429at2759"/>
<evidence type="ECO:0000313" key="3">
    <source>
        <dbReference type="EMBL" id="KER31976.1"/>
    </source>
</evidence>
<protein>
    <recommendedName>
        <fullName evidence="2">GIY-YIG domain-containing protein</fullName>
    </recommendedName>
</protein>